<accession>A0ACB8UBX3</accession>
<organism evidence="1 2">
    <name type="scientific">Irpex rosettiformis</name>
    <dbReference type="NCBI Taxonomy" id="378272"/>
    <lineage>
        <taxon>Eukaryota</taxon>
        <taxon>Fungi</taxon>
        <taxon>Dikarya</taxon>
        <taxon>Basidiomycota</taxon>
        <taxon>Agaricomycotina</taxon>
        <taxon>Agaricomycetes</taxon>
        <taxon>Polyporales</taxon>
        <taxon>Irpicaceae</taxon>
        <taxon>Irpex</taxon>
    </lineage>
</organism>
<dbReference type="Proteomes" id="UP001055072">
    <property type="component" value="Unassembled WGS sequence"/>
</dbReference>
<evidence type="ECO:0000313" key="2">
    <source>
        <dbReference type="Proteomes" id="UP001055072"/>
    </source>
</evidence>
<dbReference type="EMBL" id="MU274904">
    <property type="protein sequence ID" value="KAI0091862.1"/>
    <property type="molecule type" value="Genomic_DNA"/>
</dbReference>
<keyword evidence="2" id="KW-1185">Reference proteome</keyword>
<sequence length="538" mass="59770">MDSPLRPPLVNKTNTGKHDGDQVTDNTLIPLAEHKRSLVVSLEGPSPRKRVKVQREETIGTDESDDEDSDDEDSLPVVIRRPRNLTTFGIMNMRMSMRPCAVSHLPSYSTRPILESYVSCNRSDMFKLHSMSNASYMSPPYACAYSHNSKRGENSLLAVTTEEGAVHVLDTSKRHEWDVEPQRCTFQPHENGVFDVQWSPDDMRLATVSADRSLCISTVSKDGITPTARFTHHTSTVKCVAWDPTRAGDVICSGSRDGMICVWDLRLGYDMKPVIVIPKSHDTERKVLPRKGKLTAPPARGVTSLLFADHGPPSLISSGSYDGILRQWDLRYIDTKRRSTRRKPTLKSVASAAHVSSDDPTLYRGTRRARGITSMSPGTGITTGLLFALSNDSRIHTYDMATLEPLSGRTTDPSLDRWSYGDENMRTNSFYVRLAISPCGRWLASGGQKDGCAYLFDVSGSSKARAHPSTCTDARGDAVELFGQKGEVGAVDWVPGSLATCADDGTVRVWRSDIGTYRRCEEDPDKMQWSWCWAREQQ</sequence>
<reference evidence="1" key="1">
    <citation type="journal article" date="2021" name="Environ. Microbiol.">
        <title>Gene family expansions and transcriptome signatures uncover fungal adaptations to wood decay.</title>
        <authorList>
            <person name="Hage H."/>
            <person name="Miyauchi S."/>
            <person name="Viragh M."/>
            <person name="Drula E."/>
            <person name="Min B."/>
            <person name="Chaduli D."/>
            <person name="Navarro D."/>
            <person name="Favel A."/>
            <person name="Norest M."/>
            <person name="Lesage-Meessen L."/>
            <person name="Balint B."/>
            <person name="Merenyi Z."/>
            <person name="de Eugenio L."/>
            <person name="Morin E."/>
            <person name="Martinez A.T."/>
            <person name="Baldrian P."/>
            <person name="Stursova M."/>
            <person name="Martinez M.J."/>
            <person name="Novotny C."/>
            <person name="Magnuson J.K."/>
            <person name="Spatafora J.W."/>
            <person name="Maurice S."/>
            <person name="Pangilinan J."/>
            <person name="Andreopoulos W."/>
            <person name="LaButti K."/>
            <person name="Hundley H."/>
            <person name="Na H."/>
            <person name="Kuo A."/>
            <person name="Barry K."/>
            <person name="Lipzen A."/>
            <person name="Henrissat B."/>
            <person name="Riley R."/>
            <person name="Ahrendt S."/>
            <person name="Nagy L.G."/>
            <person name="Grigoriev I.V."/>
            <person name="Martin F."/>
            <person name="Rosso M.N."/>
        </authorList>
    </citation>
    <scope>NUCLEOTIDE SEQUENCE</scope>
    <source>
        <strain evidence="1">CBS 384.51</strain>
    </source>
</reference>
<proteinExistence type="predicted"/>
<protein>
    <submittedName>
        <fullName evidence="1">WD40-repeat-containing domain protein</fullName>
    </submittedName>
</protein>
<evidence type="ECO:0000313" key="1">
    <source>
        <dbReference type="EMBL" id="KAI0091862.1"/>
    </source>
</evidence>
<gene>
    <name evidence="1" type="ORF">BDY19DRAFT_983455</name>
</gene>
<name>A0ACB8UBX3_9APHY</name>
<comment type="caution">
    <text evidence="1">The sequence shown here is derived from an EMBL/GenBank/DDBJ whole genome shotgun (WGS) entry which is preliminary data.</text>
</comment>